<evidence type="ECO:0008006" key="5">
    <source>
        <dbReference type="Google" id="ProtNLM"/>
    </source>
</evidence>
<gene>
    <name evidence="3" type="ORF">EDL96_09885</name>
</gene>
<accession>A0A3N4A2H2</accession>
<comment type="caution">
    <text evidence="3">The sequence shown here is derived from an EMBL/GenBank/DDBJ whole genome shotgun (WGS) entry which is preliminary data.</text>
</comment>
<evidence type="ECO:0000256" key="1">
    <source>
        <dbReference type="SAM" id="MobiDB-lite"/>
    </source>
</evidence>
<dbReference type="InterPro" id="IPR011990">
    <property type="entry name" value="TPR-like_helical_dom_sf"/>
</dbReference>
<evidence type="ECO:0000313" key="4">
    <source>
        <dbReference type="Proteomes" id="UP000270616"/>
    </source>
</evidence>
<proteinExistence type="predicted"/>
<feature type="region of interest" description="Disordered" evidence="1">
    <location>
        <begin position="170"/>
        <end position="201"/>
    </location>
</feature>
<dbReference type="OrthoDB" id="4485518at2"/>
<sequence length="201" mass="21890">MLGWVVLLAGLITLWLLPLPAGSKPTILVIAAFAGVFTLLESTNRGKALAAVMVALLVFYLGVTLQRAWVLVNSEVWVSKALGVAIVVIPVLGVWALARELLFGVRIEQLGRRLAEEGGLPEDDLPRHPSGRIVREAADAQFPRWQAEAEQAPEDWRSWYRLSLAYSASGDTRRARAAMRDAVRLSRGQTDTGPEPAGRAS</sequence>
<keyword evidence="2" id="KW-0472">Membrane</keyword>
<organism evidence="3 4">
    <name type="scientific">Kocuria soli</name>
    <dbReference type="NCBI Taxonomy" id="2485125"/>
    <lineage>
        <taxon>Bacteria</taxon>
        <taxon>Bacillati</taxon>
        <taxon>Actinomycetota</taxon>
        <taxon>Actinomycetes</taxon>
        <taxon>Micrococcales</taxon>
        <taxon>Micrococcaceae</taxon>
        <taxon>Kocuria</taxon>
    </lineage>
</organism>
<feature type="transmembrane region" description="Helical" evidence="2">
    <location>
        <begin position="76"/>
        <end position="98"/>
    </location>
</feature>
<dbReference type="EMBL" id="RKMF01000012">
    <property type="protein sequence ID" value="ROZ62534.1"/>
    <property type="molecule type" value="Genomic_DNA"/>
</dbReference>
<evidence type="ECO:0000313" key="3">
    <source>
        <dbReference type="EMBL" id="ROZ62534.1"/>
    </source>
</evidence>
<dbReference type="AlphaFoldDB" id="A0A3N4A2H2"/>
<dbReference type="Proteomes" id="UP000270616">
    <property type="component" value="Unassembled WGS sequence"/>
</dbReference>
<protein>
    <recommendedName>
        <fullName evidence="5">Tetratricopeptide repeat protein</fullName>
    </recommendedName>
</protein>
<name>A0A3N4A2H2_9MICC</name>
<reference evidence="3 4" key="1">
    <citation type="submission" date="2018-10" db="EMBL/GenBank/DDBJ databases">
        <title>Kocuria sp. M5W7-7, whole genome shotgun sequence.</title>
        <authorList>
            <person name="Tuo L."/>
        </authorList>
    </citation>
    <scope>NUCLEOTIDE SEQUENCE [LARGE SCALE GENOMIC DNA]</scope>
    <source>
        <strain evidence="3 4">M5W7-7</strain>
    </source>
</reference>
<feature type="transmembrane region" description="Helical" evidence="2">
    <location>
        <begin position="26"/>
        <end position="42"/>
    </location>
</feature>
<feature type="transmembrane region" description="Helical" evidence="2">
    <location>
        <begin position="49"/>
        <end position="70"/>
    </location>
</feature>
<keyword evidence="2" id="KW-1133">Transmembrane helix</keyword>
<evidence type="ECO:0000256" key="2">
    <source>
        <dbReference type="SAM" id="Phobius"/>
    </source>
</evidence>
<keyword evidence="4" id="KW-1185">Reference proteome</keyword>
<keyword evidence="2" id="KW-0812">Transmembrane</keyword>
<dbReference type="SUPFAM" id="SSF48452">
    <property type="entry name" value="TPR-like"/>
    <property type="match status" value="1"/>
</dbReference>
<feature type="compositionally biased region" description="Basic and acidic residues" evidence="1">
    <location>
        <begin position="171"/>
        <end position="184"/>
    </location>
</feature>